<dbReference type="EMBL" id="CP049887">
    <property type="protein sequence ID" value="QIL48229.1"/>
    <property type="molecule type" value="Genomic_DNA"/>
</dbReference>
<dbReference type="Gene3D" id="2.60.40.10">
    <property type="entry name" value="Immunoglobulins"/>
    <property type="match status" value="1"/>
</dbReference>
<gene>
    <name evidence="1" type="ORF">G7082_06865</name>
</gene>
<keyword evidence="2" id="KW-1185">Reference proteome</keyword>
<proteinExistence type="predicted"/>
<dbReference type="InterPro" id="IPR013783">
    <property type="entry name" value="Ig-like_fold"/>
</dbReference>
<dbReference type="AlphaFoldDB" id="A0A6G8ATD5"/>
<name>A0A6G8ATD5_9ENTE</name>
<evidence type="ECO:0008006" key="3">
    <source>
        <dbReference type="Google" id="ProtNLM"/>
    </source>
</evidence>
<dbReference type="KEGG" id="vhy:G7082_06865"/>
<sequence length="947" mass="104417">MRINAKRGFILCAFFSLLIIIGLPTSTKAANYTAYNETQLKQYLELPSSDTVTLGSTIILNSRITIKANKVLDLNNQILLAKTGAFASSGGFNLTNTQNFTDFTIKNGSIQGGPTNGLGADSSNAGVIFAEDKAYNLKVTAENIRHDGDGFFKGHSTDLIFKGKMYLQNTKFNARALNITMFGNPFNENDPGNVDFYGYVDFEGTTDPWAIGQGGVNLSFDGYDHNNATAIGKTTKNLEVPKNAKVKLVNKQKKYNLEYSNNVGNFAQINVDGEFIAEAEGTPLRTTAARYNNQVGTPSDQSEVNVKPGSIFKISSFDVNSTYGTIYTYSVDINVNNPKIFDIRAFGNGRFFHGWPERNKNNFRIYNSDVGVWAKKEKGIGNPLYLWQNVKLIEILKFDNGDSQASLLKKTTTNPAEIAPKFYINDFSRISNDVALPQIVPDKKVVGNNETSISGRTEYVLPDGTVVDKVAAGAKMTMIVGGKDYTTTADQNGKWSFNNLPLSTVSGGSTATITLVDADKRYGNPAYVVLEDKTPPKAEPKLIKAKLNDMNNLNDPKLSLVDYSDETTAKSLLKVEYVTTLEERQKMLKEVGKYDVKIKVTDAAGNFTIVDAPVIVHNPTEVITNGFASAKDFEIDYDKWVSATDAQKRSIMLSEEYGNLKGYEIQGNTVTDVSNILAKMTIDFSGRTWEPKKTYPIQVKVMSYTKTVNVTLIPAAVKMNVKQIYSGTDKPIYQDLSANQPVDNGKEYEVKIGDSLEEVVNNLIATGKIKLNYAGYNQVSVKDFVVKVNNNVVATTKVPDQAFQLIYQYQGQMKFDKAPDLNFGKIEVSKDDQISKLATTSQDQVSIINTFLDYGWTLKASLPKGITNKQSGEEFLGELLYIDSAGVRHSINKSGAELISQKSTDKSLSTIDIRGNQTSGMRLEQHIGNTRNDYSGELVWTLEDGPK</sequence>
<evidence type="ECO:0000313" key="2">
    <source>
        <dbReference type="Proteomes" id="UP000501747"/>
    </source>
</evidence>
<dbReference type="Proteomes" id="UP000501747">
    <property type="component" value="Chromosome"/>
</dbReference>
<evidence type="ECO:0000313" key="1">
    <source>
        <dbReference type="EMBL" id="QIL48229.1"/>
    </source>
</evidence>
<protein>
    <recommendedName>
        <fullName evidence="3">Bacterial Ig domain-containing protein</fullName>
    </recommendedName>
</protein>
<organism evidence="1 2">
    <name type="scientific">Vagococcus hydrophili</name>
    <dbReference type="NCBI Taxonomy" id="2714947"/>
    <lineage>
        <taxon>Bacteria</taxon>
        <taxon>Bacillati</taxon>
        <taxon>Bacillota</taxon>
        <taxon>Bacilli</taxon>
        <taxon>Lactobacillales</taxon>
        <taxon>Enterococcaceae</taxon>
        <taxon>Vagococcus</taxon>
    </lineage>
</organism>
<accession>A0A6G8ATD5</accession>
<dbReference type="RefSeq" id="WP_166034377.1">
    <property type="nucleotide sequence ID" value="NZ_CP049887.1"/>
</dbReference>
<reference evidence="1 2" key="1">
    <citation type="submission" date="2020-03" db="EMBL/GenBank/DDBJ databases">
        <title>Vagococcus sp. nov., isolated from beetles.</title>
        <authorList>
            <person name="Hyun D.-W."/>
            <person name="Bae J.-W."/>
        </authorList>
    </citation>
    <scope>NUCLEOTIDE SEQUENCE [LARGE SCALE GENOMIC DNA]</scope>
    <source>
        <strain evidence="1 2">HDW17B</strain>
    </source>
</reference>